<gene>
    <name evidence="3" type="ORF">ACFSKP_02605</name>
</gene>
<feature type="domain" description="Peptidase M20 dimerisation" evidence="2">
    <location>
        <begin position="186"/>
        <end position="285"/>
    </location>
</feature>
<keyword evidence="4" id="KW-1185">Reference proteome</keyword>
<dbReference type="PIRSF" id="PIRSF005962">
    <property type="entry name" value="Pept_M20D_amidohydro"/>
    <property type="match status" value="1"/>
</dbReference>
<dbReference type="SUPFAM" id="SSF55031">
    <property type="entry name" value="Bacterial exopeptidase dimerisation domain"/>
    <property type="match status" value="1"/>
</dbReference>
<evidence type="ECO:0000313" key="4">
    <source>
        <dbReference type="Proteomes" id="UP001597374"/>
    </source>
</evidence>
<dbReference type="PANTHER" id="PTHR11014:SF169">
    <property type="entry name" value="CLAN MH, FAMILY M20, PEPTIDASE T-LIKE METALLOPEPTIDASE"/>
    <property type="match status" value="1"/>
</dbReference>
<organism evidence="3 4">
    <name type="scientific">Pontibacter ruber</name>
    <dbReference type="NCBI Taxonomy" id="1343895"/>
    <lineage>
        <taxon>Bacteria</taxon>
        <taxon>Pseudomonadati</taxon>
        <taxon>Bacteroidota</taxon>
        <taxon>Cytophagia</taxon>
        <taxon>Cytophagales</taxon>
        <taxon>Hymenobacteraceae</taxon>
        <taxon>Pontibacter</taxon>
    </lineage>
</organism>
<accession>A0ABW5CRW2</accession>
<dbReference type="PANTHER" id="PTHR11014">
    <property type="entry name" value="PEPTIDASE M20 FAMILY MEMBER"/>
    <property type="match status" value="1"/>
</dbReference>
<sequence length="392" mass="43092">MITEKDLPHLNYLIQLRHQLHQQPELSGLEQETAHKIVEHLQAFQPDQILTHLGGTGVAAVYEGEDPEGPTVLFRAELDALPIPETGTKAYRSRRTGVAHLCGHDGHMAILVGLASLLEQQRVARGKVILLFQPAEETGAGARAVLAESGFAELAPDYVFALHNIPGAPLHQVVLRNEVFAAASTGLIVEFQGSSSHAAEPEIGHNPGVAMAELVLALNQLAQQKDQFRNLTLLTVIHARLGEVAFGTNPGFATVMATLRAYQPADFDLLKHLTEKAVKVEAEKHKLTYSIRYTEEFPATVNHTSSVQLVRRAAEKLQLEVQEAQQPFRWSEDFGHFTNKYNGALFGLGSGLEQPQLHHSNYDFPDALIPTGAVLFYTIAQQILNKEKEAIQ</sequence>
<dbReference type="InterPro" id="IPR002933">
    <property type="entry name" value="Peptidase_M20"/>
</dbReference>
<dbReference type="InterPro" id="IPR036264">
    <property type="entry name" value="Bact_exopeptidase_dim_dom"/>
</dbReference>
<evidence type="ECO:0000256" key="1">
    <source>
        <dbReference type="ARBA" id="ARBA00022801"/>
    </source>
</evidence>
<dbReference type="SUPFAM" id="SSF53187">
    <property type="entry name" value="Zn-dependent exopeptidases"/>
    <property type="match status" value="1"/>
</dbReference>
<dbReference type="Proteomes" id="UP001597374">
    <property type="component" value="Unassembled WGS sequence"/>
</dbReference>
<dbReference type="RefSeq" id="WP_250429455.1">
    <property type="nucleotide sequence ID" value="NZ_JALPRR010000002.1"/>
</dbReference>
<dbReference type="Pfam" id="PF01546">
    <property type="entry name" value="Peptidase_M20"/>
    <property type="match status" value="1"/>
</dbReference>
<dbReference type="Pfam" id="PF07687">
    <property type="entry name" value="M20_dimer"/>
    <property type="match status" value="1"/>
</dbReference>
<keyword evidence="1" id="KW-0378">Hydrolase</keyword>
<dbReference type="NCBIfam" id="TIGR01891">
    <property type="entry name" value="amidohydrolases"/>
    <property type="match status" value="1"/>
</dbReference>
<reference evidence="4" key="1">
    <citation type="journal article" date="2019" name="Int. J. Syst. Evol. Microbiol.">
        <title>The Global Catalogue of Microorganisms (GCM) 10K type strain sequencing project: providing services to taxonomists for standard genome sequencing and annotation.</title>
        <authorList>
            <consortium name="The Broad Institute Genomics Platform"/>
            <consortium name="The Broad Institute Genome Sequencing Center for Infectious Disease"/>
            <person name="Wu L."/>
            <person name="Ma J."/>
        </authorList>
    </citation>
    <scope>NUCLEOTIDE SEQUENCE [LARGE SCALE GENOMIC DNA]</scope>
    <source>
        <strain evidence="4">CGMCC 4.1782</strain>
    </source>
</reference>
<name>A0ABW5CRW2_9BACT</name>
<dbReference type="EMBL" id="JBHUIM010000001">
    <property type="protein sequence ID" value="MFD2245127.1"/>
    <property type="molecule type" value="Genomic_DNA"/>
</dbReference>
<evidence type="ECO:0000313" key="3">
    <source>
        <dbReference type="EMBL" id="MFD2245127.1"/>
    </source>
</evidence>
<dbReference type="Gene3D" id="3.40.630.10">
    <property type="entry name" value="Zn peptidases"/>
    <property type="match status" value="1"/>
</dbReference>
<dbReference type="InterPro" id="IPR011650">
    <property type="entry name" value="Peptidase_M20_dimer"/>
</dbReference>
<dbReference type="InterPro" id="IPR017439">
    <property type="entry name" value="Amidohydrolase"/>
</dbReference>
<proteinExistence type="predicted"/>
<protein>
    <submittedName>
        <fullName evidence="3">Amidohydrolase</fullName>
    </submittedName>
</protein>
<dbReference type="Gene3D" id="3.30.70.360">
    <property type="match status" value="1"/>
</dbReference>
<evidence type="ECO:0000259" key="2">
    <source>
        <dbReference type="Pfam" id="PF07687"/>
    </source>
</evidence>
<comment type="caution">
    <text evidence="3">The sequence shown here is derived from an EMBL/GenBank/DDBJ whole genome shotgun (WGS) entry which is preliminary data.</text>
</comment>